<protein>
    <submittedName>
        <fullName evidence="1">Uncharacterized protein</fullName>
    </submittedName>
</protein>
<reference evidence="1 2" key="1">
    <citation type="submission" date="2021-06" db="EMBL/GenBank/DDBJ databases">
        <title>Caerostris extrusa draft genome.</title>
        <authorList>
            <person name="Kono N."/>
            <person name="Arakawa K."/>
        </authorList>
    </citation>
    <scope>NUCLEOTIDE SEQUENCE [LARGE SCALE GENOMIC DNA]</scope>
</reference>
<evidence type="ECO:0000313" key="2">
    <source>
        <dbReference type="Proteomes" id="UP001054945"/>
    </source>
</evidence>
<sequence>MTLIWSLLSRKLIRRPFAASKYPPATYTAAFPGRFIYSSFMMLRSRRNIDSTSIALPYILGAQGIDASHVTEIKQHRSSLFEGFLRSLPWKKHRSVRSDPGEGWNSALSLRGVSAWLVPRELWWQERRMHPLWSTNMQMRCSLTVDDKTDAWRPWGRIFGGGEVMVNKSECAFIYCEYIHDLVPAICPDISVCMRYACNIY</sequence>
<name>A0AAV4M4G8_CAEEX</name>
<dbReference type="Proteomes" id="UP001054945">
    <property type="component" value="Unassembled WGS sequence"/>
</dbReference>
<gene>
    <name evidence="1" type="ORF">CEXT_464031</name>
</gene>
<proteinExistence type="predicted"/>
<dbReference type="AlphaFoldDB" id="A0AAV4M4G8"/>
<organism evidence="1 2">
    <name type="scientific">Caerostris extrusa</name>
    <name type="common">Bark spider</name>
    <name type="synonym">Caerostris bankana</name>
    <dbReference type="NCBI Taxonomy" id="172846"/>
    <lineage>
        <taxon>Eukaryota</taxon>
        <taxon>Metazoa</taxon>
        <taxon>Ecdysozoa</taxon>
        <taxon>Arthropoda</taxon>
        <taxon>Chelicerata</taxon>
        <taxon>Arachnida</taxon>
        <taxon>Araneae</taxon>
        <taxon>Araneomorphae</taxon>
        <taxon>Entelegynae</taxon>
        <taxon>Araneoidea</taxon>
        <taxon>Araneidae</taxon>
        <taxon>Caerostris</taxon>
    </lineage>
</organism>
<evidence type="ECO:0000313" key="1">
    <source>
        <dbReference type="EMBL" id="GIX67193.1"/>
    </source>
</evidence>
<keyword evidence="2" id="KW-1185">Reference proteome</keyword>
<dbReference type="EMBL" id="BPLR01019381">
    <property type="protein sequence ID" value="GIX67193.1"/>
    <property type="molecule type" value="Genomic_DNA"/>
</dbReference>
<comment type="caution">
    <text evidence="1">The sequence shown here is derived from an EMBL/GenBank/DDBJ whole genome shotgun (WGS) entry which is preliminary data.</text>
</comment>
<accession>A0AAV4M4G8</accession>